<evidence type="ECO:0000313" key="5">
    <source>
        <dbReference type="EMBL" id="CBM41479.1"/>
    </source>
</evidence>
<dbReference type="PRINTS" id="PR00038">
    <property type="entry name" value="HTHLUXR"/>
</dbReference>
<dbReference type="InterPro" id="IPR036693">
    <property type="entry name" value="TF_LuxR_autoind-bd_dom_sf"/>
</dbReference>
<accession>E0WH58</accession>
<dbReference type="PROSITE" id="PS00622">
    <property type="entry name" value="HTH_LUXR_1"/>
    <property type="match status" value="1"/>
</dbReference>
<organism evidence="5">
    <name type="scientific">Winslowiella toletana</name>
    <dbReference type="NCBI Taxonomy" id="92490"/>
    <lineage>
        <taxon>Bacteria</taxon>
        <taxon>Pseudomonadati</taxon>
        <taxon>Pseudomonadota</taxon>
        <taxon>Gammaproteobacteria</taxon>
        <taxon>Enterobacterales</taxon>
        <taxon>Erwiniaceae</taxon>
        <taxon>Winslowiella</taxon>
    </lineage>
</organism>
<dbReference type="AlphaFoldDB" id="E0WH58"/>
<dbReference type="PANTHER" id="PTHR44688:SF16">
    <property type="entry name" value="DNA-BINDING TRANSCRIPTIONAL ACTIVATOR DEVR_DOSR"/>
    <property type="match status" value="1"/>
</dbReference>
<dbReference type="SMART" id="SM00421">
    <property type="entry name" value="HTH_LUXR"/>
    <property type="match status" value="1"/>
</dbReference>
<evidence type="ECO:0000313" key="6">
    <source>
        <dbReference type="EMBL" id="MBP2171507.1"/>
    </source>
</evidence>
<dbReference type="CDD" id="cd06170">
    <property type="entry name" value="LuxR_C_like"/>
    <property type="match status" value="1"/>
</dbReference>
<feature type="domain" description="HTH luxR-type" evidence="4">
    <location>
        <begin position="173"/>
        <end position="238"/>
    </location>
</feature>
<dbReference type="InterPro" id="IPR016032">
    <property type="entry name" value="Sig_transdc_resp-reg_C-effctor"/>
</dbReference>
<evidence type="ECO:0000313" key="7">
    <source>
        <dbReference type="Proteomes" id="UP001195624"/>
    </source>
</evidence>
<proteinExistence type="predicted"/>
<dbReference type="InterPro" id="IPR000792">
    <property type="entry name" value="Tscrpt_reg_LuxR_C"/>
</dbReference>
<dbReference type="RefSeq" id="WP_017800025.1">
    <property type="nucleotide sequence ID" value="NZ_JAGGMQ010000001.1"/>
</dbReference>
<dbReference type="Proteomes" id="UP001195624">
    <property type="component" value="Unassembled WGS sequence"/>
</dbReference>
<reference evidence="6 7" key="2">
    <citation type="submission" date="2021-03" db="EMBL/GenBank/DDBJ databases">
        <authorList>
            <person name="D'Agostino P."/>
            <person name="Huntemann M."/>
            <person name="Clum A."/>
            <person name="Spunde A."/>
            <person name="Palaniappan K."/>
            <person name="Ritter S."/>
            <person name="Mikhailova N."/>
            <person name="Chen I.-M."/>
            <person name="Stamatis D."/>
            <person name="Reddy T."/>
            <person name="O'Malley R."/>
            <person name="Daum C."/>
            <person name="Shapiro N."/>
            <person name="Ivanova N."/>
            <person name="Kyrpides N."/>
            <person name="Woyke T."/>
        </authorList>
    </citation>
    <scope>NUCLEOTIDE SEQUENCE [LARGE SCALE GENOMIC DNA]</scope>
    <source>
        <strain evidence="6 7">WS4403</strain>
    </source>
</reference>
<keyword evidence="3" id="KW-0804">Transcription</keyword>
<evidence type="ECO:0000256" key="3">
    <source>
        <dbReference type="ARBA" id="ARBA00023163"/>
    </source>
</evidence>
<keyword evidence="1" id="KW-0805">Transcription regulation</keyword>
<dbReference type="EMBL" id="FN870373">
    <property type="protein sequence ID" value="CBM41479.1"/>
    <property type="molecule type" value="Genomic_DNA"/>
</dbReference>
<name>E0WH58_9GAMM</name>
<dbReference type="GO" id="GO:0003677">
    <property type="term" value="F:DNA binding"/>
    <property type="evidence" value="ECO:0007669"/>
    <property type="project" value="UniProtKB-KW"/>
</dbReference>
<dbReference type="PANTHER" id="PTHR44688">
    <property type="entry name" value="DNA-BINDING TRANSCRIPTIONAL ACTIVATOR DEVR_DOSR"/>
    <property type="match status" value="1"/>
</dbReference>
<gene>
    <name evidence="5" type="primary">etoR</name>
    <name evidence="6" type="ORF">J2125_004699</name>
</gene>
<evidence type="ECO:0000256" key="2">
    <source>
        <dbReference type="ARBA" id="ARBA00023125"/>
    </source>
</evidence>
<dbReference type="Pfam" id="PF03472">
    <property type="entry name" value="Autoind_bind"/>
    <property type="match status" value="1"/>
</dbReference>
<dbReference type="PROSITE" id="PS50043">
    <property type="entry name" value="HTH_LUXR_2"/>
    <property type="match status" value="1"/>
</dbReference>
<reference evidence="6" key="4">
    <citation type="submission" date="2024-05" db="EMBL/GenBank/DDBJ databases">
        <title>Genome mining of underrepresented organisms for secondary metabolites.</title>
        <authorList>
            <person name="D'Agostino P.M."/>
        </authorList>
    </citation>
    <scope>NUCLEOTIDE SEQUENCE</scope>
    <source>
        <strain evidence="6">WS4403</strain>
    </source>
</reference>
<reference evidence="7" key="3">
    <citation type="submission" date="2023-07" db="EMBL/GenBank/DDBJ databases">
        <title>Genome mining of underrepresented organisms for secondary metabolites.</title>
        <authorList>
            <person name="D'Agostino P.M."/>
        </authorList>
    </citation>
    <scope>NUCLEOTIDE SEQUENCE [LARGE SCALE GENOMIC DNA]</scope>
    <source>
        <strain evidence="7">WS4403</strain>
    </source>
</reference>
<dbReference type="SUPFAM" id="SSF46894">
    <property type="entry name" value="C-terminal effector domain of the bipartite response regulators"/>
    <property type="match status" value="1"/>
</dbReference>
<dbReference type="EMBL" id="JAGGMQ010000001">
    <property type="protein sequence ID" value="MBP2171507.1"/>
    <property type="molecule type" value="Genomic_DNA"/>
</dbReference>
<sequence length="245" mass="28141">MSALFSNDEVINTTVNEYLNRQLELHGNLKYAYMIMNKKNPSEVVIISNYPKEWVDTYLENNYQHIDPVILTAINKISPFSWDDNQVVNSRLKFSRIFNLSKQYNIVNGYTFVLHDNNSNLATLSLMLDEQDSSSIEEVIKSNKNKIQMLLIEAHEKITSLYKNIIESEKNKAINKKDIFSQRENEILYWASIGKTYPEIAVILGIKISTVKFHIGNVVKKLGVLNAKHAIRLGVELQLIQPAPL</sequence>
<keyword evidence="7" id="KW-1185">Reference proteome</keyword>
<evidence type="ECO:0000256" key="1">
    <source>
        <dbReference type="ARBA" id="ARBA00023015"/>
    </source>
</evidence>
<dbReference type="Pfam" id="PF00196">
    <property type="entry name" value="GerE"/>
    <property type="match status" value="1"/>
</dbReference>
<dbReference type="Gene3D" id="1.10.10.10">
    <property type="entry name" value="Winged helix-like DNA-binding domain superfamily/Winged helix DNA-binding domain"/>
    <property type="match status" value="1"/>
</dbReference>
<evidence type="ECO:0000259" key="4">
    <source>
        <dbReference type="PROSITE" id="PS50043"/>
    </source>
</evidence>
<dbReference type="InterPro" id="IPR005143">
    <property type="entry name" value="TF_LuxR_autoind-bd_dom"/>
</dbReference>
<dbReference type="Gene3D" id="3.30.450.80">
    <property type="entry name" value="Transcription factor LuxR-like, autoinducer-binding domain"/>
    <property type="match status" value="1"/>
</dbReference>
<dbReference type="InterPro" id="IPR036388">
    <property type="entry name" value="WH-like_DNA-bd_sf"/>
</dbReference>
<dbReference type="SUPFAM" id="SSF75516">
    <property type="entry name" value="Pheromone-binding domain of LuxR-like quorum-sensing transcription factors"/>
    <property type="match status" value="1"/>
</dbReference>
<keyword evidence="2" id="KW-0238">DNA-binding</keyword>
<protein>
    <submittedName>
        <fullName evidence="6">LuxR family quorum-sensing system transcriptional regulator ExpR</fullName>
    </submittedName>
    <submittedName>
        <fullName evidence="5">N-acyl homoserine lactone sensor/regulator</fullName>
    </submittedName>
</protein>
<reference evidence="5" key="1">
    <citation type="journal article" date="2011" name="ISME J.">
        <title>Sharing of quorum-sensing signals and role of interspecies communities in a bacterial plant disease.</title>
        <authorList>
            <person name="Hosni T."/>
            <person name="Moretti C."/>
            <person name="Devescovi G."/>
            <person name="Suarez-Moreno Z.R."/>
            <person name="Fatmi M.B."/>
            <person name="Guarnaccia C."/>
            <person name="Pongor S."/>
            <person name="Onofri A."/>
            <person name="Buonaurio R."/>
            <person name="Venturi V."/>
        </authorList>
    </citation>
    <scope>NUCLEOTIDE SEQUENCE</scope>
    <source>
        <strain evidence="5">DAPP-PG 735</strain>
    </source>
</reference>
<dbReference type="GO" id="GO:0006355">
    <property type="term" value="P:regulation of DNA-templated transcription"/>
    <property type="evidence" value="ECO:0007669"/>
    <property type="project" value="InterPro"/>
</dbReference>